<sequence length="150" mass="15388">MTESIEVPAIKLVAKGDESYEAAGAPLTVAGWGTEFFLSPTAPDVMKKVDVDAVADDACYGNSLVMGFQPDTEICAQTLLGDSCQGDSGGPLFGVDAAGKPVQVGVVSYGLGCAIPGFAGVYGEVNNPAMRDFISATIGSAKTKGKPRRH</sequence>
<organism evidence="3">
    <name type="scientific">freshwater metagenome</name>
    <dbReference type="NCBI Taxonomy" id="449393"/>
    <lineage>
        <taxon>unclassified sequences</taxon>
        <taxon>metagenomes</taxon>
        <taxon>ecological metagenomes</taxon>
    </lineage>
</organism>
<dbReference type="InterPro" id="IPR050430">
    <property type="entry name" value="Peptidase_S1"/>
</dbReference>
<dbReference type="AlphaFoldDB" id="A0A6J6R4E8"/>
<name>A0A6J6R4E8_9ZZZZ</name>
<evidence type="ECO:0000259" key="2">
    <source>
        <dbReference type="PROSITE" id="PS50240"/>
    </source>
</evidence>
<reference evidence="3" key="1">
    <citation type="submission" date="2020-05" db="EMBL/GenBank/DDBJ databases">
        <authorList>
            <person name="Chiriac C."/>
            <person name="Salcher M."/>
            <person name="Ghai R."/>
            <person name="Kavagutti S V."/>
        </authorList>
    </citation>
    <scope>NUCLEOTIDE SEQUENCE</scope>
</reference>
<dbReference type="SUPFAM" id="SSF50494">
    <property type="entry name" value="Trypsin-like serine proteases"/>
    <property type="match status" value="1"/>
</dbReference>
<proteinExistence type="predicted"/>
<dbReference type="Pfam" id="PF00089">
    <property type="entry name" value="Trypsin"/>
    <property type="match status" value="1"/>
</dbReference>
<dbReference type="SMART" id="SM00020">
    <property type="entry name" value="Tryp_SPc"/>
    <property type="match status" value="1"/>
</dbReference>
<dbReference type="InterPro" id="IPR033116">
    <property type="entry name" value="TRYPSIN_SER"/>
</dbReference>
<dbReference type="PANTHER" id="PTHR24276">
    <property type="entry name" value="POLYSERASE-RELATED"/>
    <property type="match status" value="1"/>
</dbReference>
<dbReference type="InterPro" id="IPR009003">
    <property type="entry name" value="Peptidase_S1_PA"/>
</dbReference>
<feature type="domain" description="Peptidase S1" evidence="2">
    <location>
        <begin position="1"/>
        <end position="139"/>
    </location>
</feature>
<evidence type="ECO:0000313" key="3">
    <source>
        <dbReference type="EMBL" id="CAB4717989.1"/>
    </source>
</evidence>
<dbReference type="PANTHER" id="PTHR24276:SF91">
    <property type="entry name" value="AT26814P-RELATED"/>
    <property type="match status" value="1"/>
</dbReference>
<dbReference type="EMBL" id="CAEZXR010000225">
    <property type="protein sequence ID" value="CAB4717989.1"/>
    <property type="molecule type" value="Genomic_DNA"/>
</dbReference>
<dbReference type="InterPro" id="IPR043504">
    <property type="entry name" value="Peptidase_S1_PA_chymotrypsin"/>
</dbReference>
<protein>
    <submittedName>
        <fullName evidence="3">Unannotated protein</fullName>
    </submittedName>
</protein>
<dbReference type="GO" id="GO:0004252">
    <property type="term" value="F:serine-type endopeptidase activity"/>
    <property type="evidence" value="ECO:0007669"/>
    <property type="project" value="InterPro"/>
</dbReference>
<dbReference type="InterPro" id="IPR001254">
    <property type="entry name" value="Trypsin_dom"/>
</dbReference>
<dbReference type="Gene3D" id="2.40.10.10">
    <property type="entry name" value="Trypsin-like serine proteases"/>
    <property type="match status" value="1"/>
</dbReference>
<dbReference type="PROSITE" id="PS00135">
    <property type="entry name" value="TRYPSIN_SER"/>
    <property type="match status" value="1"/>
</dbReference>
<accession>A0A6J6R4E8</accession>
<keyword evidence="1" id="KW-1015">Disulfide bond</keyword>
<evidence type="ECO:0000256" key="1">
    <source>
        <dbReference type="ARBA" id="ARBA00023157"/>
    </source>
</evidence>
<dbReference type="GO" id="GO:0006508">
    <property type="term" value="P:proteolysis"/>
    <property type="evidence" value="ECO:0007669"/>
    <property type="project" value="InterPro"/>
</dbReference>
<gene>
    <name evidence="3" type="ORF">UFOPK2579_01806</name>
</gene>
<dbReference type="PROSITE" id="PS50240">
    <property type="entry name" value="TRYPSIN_DOM"/>
    <property type="match status" value="1"/>
</dbReference>